<dbReference type="InterPro" id="IPR050114">
    <property type="entry name" value="UPF0173_UPF0282_UlaG_hydrolase"/>
</dbReference>
<dbReference type="Proteomes" id="UP000321051">
    <property type="component" value="Unassembled WGS sequence"/>
</dbReference>
<dbReference type="RefSeq" id="WP_094909103.1">
    <property type="nucleotide sequence ID" value="NZ_BJUN01000034.1"/>
</dbReference>
<protein>
    <submittedName>
        <fullName evidence="3">UPF0173 protein YddR</fullName>
    </submittedName>
</protein>
<comment type="caution">
    <text evidence="3">The sequence shown here is derived from an EMBL/GenBank/DDBJ whole genome shotgun (WGS) entry which is preliminary data.</text>
</comment>
<dbReference type="GO" id="GO:0016787">
    <property type="term" value="F:hydrolase activity"/>
    <property type="evidence" value="ECO:0007669"/>
    <property type="project" value="UniProtKB-KW"/>
</dbReference>
<evidence type="ECO:0000313" key="3">
    <source>
        <dbReference type="EMBL" id="GEK60196.1"/>
    </source>
</evidence>
<accession>A0A510Y9X9</accession>
<evidence type="ECO:0000259" key="2">
    <source>
        <dbReference type="Pfam" id="PF12706"/>
    </source>
</evidence>
<dbReference type="OrthoDB" id="9805728at2"/>
<dbReference type="PANTHER" id="PTHR43546:SF9">
    <property type="entry name" value="L-ASCORBATE-6-PHOSPHATE LACTONASE ULAG-RELATED"/>
    <property type="match status" value="1"/>
</dbReference>
<dbReference type="STRING" id="1371.GCA_900166605_02541"/>
<organism evidence="3 4">
    <name type="scientific">Marinococcus halophilus</name>
    <dbReference type="NCBI Taxonomy" id="1371"/>
    <lineage>
        <taxon>Bacteria</taxon>
        <taxon>Bacillati</taxon>
        <taxon>Bacillota</taxon>
        <taxon>Bacilli</taxon>
        <taxon>Bacillales</taxon>
        <taxon>Bacillaceae</taxon>
        <taxon>Marinococcus</taxon>
    </lineage>
</organism>
<dbReference type="Gene3D" id="3.60.15.10">
    <property type="entry name" value="Ribonuclease Z/Hydroxyacylglutathione hydrolase-like"/>
    <property type="match status" value="1"/>
</dbReference>
<dbReference type="InterPro" id="IPR036866">
    <property type="entry name" value="RibonucZ/Hydroxyglut_hydro"/>
</dbReference>
<dbReference type="EMBL" id="BJUN01000034">
    <property type="protein sequence ID" value="GEK60196.1"/>
    <property type="molecule type" value="Genomic_DNA"/>
</dbReference>
<proteinExistence type="predicted"/>
<evidence type="ECO:0000313" key="4">
    <source>
        <dbReference type="Proteomes" id="UP000321051"/>
    </source>
</evidence>
<sequence>MNIQPIRNATLIVEYAGNKFLIDPYLGEKGAYPPLPSPAPHAPDGDQNNPVAKLPVSLQEITAGIDAIIVTHTHQDHWDEAAKEALPKELPLFTQNADEAEAIRSDGFRNVEVLHEDTVFEGIALSKTKGEHGRGDILEMTGPVCGVVFSHESEQTLCVAGDTVWYEGVQEAVNLHQPHIIVVNAGDNQFAEGGSLVMGKEDVHELQQAAPEAQIIAVHMEAVNHWTLSKEELKRFAEEKGISSNVSVPEDGESYRF</sequence>
<feature type="domain" description="Metallo-beta-lactamase" evidence="2">
    <location>
        <begin position="20"/>
        <end position="220"/>
    </location>
</feature>
<reference evidence="3 4" key="1">
    <citation type="submission" date="2019-07" db="EMBL/GenBank/DDBJ databases">
        <title>Whole genome shotgun sequence of Marinococcus halophilus NBRC 102359.</title>
        <authorList>
            <person name="Hosoyama A."/>
            <person name="Uohara A."/>
            <person name="Ohji S."/>
            <person name="Ichikawa N."/>
        </authorList>
    </citation>
    <scope>NUCLEOTIDE SEQUENCE [LARGE SCALE GENOMIC DNA]</scope>
    <source>
        <strain evidence="3 4">NBRC 102359</strain>
    </source>
</reference>
<evidence type="ECO:0000256" key="1">
    <source>
        <dbReference type="ARBA" id="ARBA00022801"/>
    </source>
</evidence>
<dbReference type="AlphaFoldDB" id="A0A510Y9X9"/>
<keyword evidence="4" id="KW-1185">Reference proteome</keyword>
<dbReference type="Pfam" id="PF12706">
    <property type="entry name" value="Lactamase_B_2"/>
    <property type="match status" value="1"/>
</dbReference>
<dbReference type="SUPFAM" id="SSF56281">
    <property type="entry name" value="Metallo-hydrolase/oxidoreductase"/>
    <property type="match status" value="1"/>
</dbReference>
<gene>
    <name evidence="3" type="primary">yddR</name>
    <name evidence="3" type="ORF">MHA01_31010</name>
</gene>
<keyword evidence="1" id="KW-0378">Hydrolase</keyword>
<dbReference type="InterPro" id="IPR001279">
    <property type="entry name" value="Metallo-B-lactamas"/>
</dbReference>
<dbReference type="PANTHER" id="PTHR43546">
    <property type="entry name" value="UPF0173 METAL-DEPENDENT HYDROLASE MJ1163-RELATED"/>
    <property type="match status" value="1"/>
</dbReference>
<name>A0A510Y9X9_MARHA</name>